<dbReference type="AlphaFoldDB" id="A0A8J9Z5Q2"/>
<reference evidence="2" key="1">
    <citation type="submission" date="2022-01" db="EMBL/GenBank/DDBJ databases">
        <authorList>
            <person name="Braso-Vives M."/>
        </authorList>
    </citation>
    <scope>NUCLEOTIDE SEQUENCE</scope>
</reference>
<feature type="transmembrane region" description="Helical" evidence="1">
    <location>
        <begin position="24"/>
        <end position="45"/>
    </location>
</feature>
<evidence type="ECO:0000256" key="1">
    <source>
        <dbReference type="SAM" id="Phobius"/>
    </source>
</evidence>
<keyword evidence="1" id="KW-1133">Transmembrane helix</keyword>
<accession>A0A8J9Z5Q2</accession>
<evidence type="ECO:0000313" key="2">
    <source>
        <dbReference type="EMBL" id="CAH1248192.1"/>
    </source>
</evidence>
<name>A0A8J9Z5Q2_BRALA</name>
<dbReference type="SUPFAM" id="SSF103481">
    <property type="entry name" value="Multidrug resistance efflux transporter EmrE"/>
    <property type="match status" value="1"/>
</dbReference>
<sequence>MIVIPMTLLLDVIFLSNVPSLLKMAGSALVLVGTATVAVCTWWMHRQEGRHRLFRELLDFPVKKDGS</sequence>
<evidence type="ECO:0000313" key="3">
    <source>
        <dbReference type="Proteomes" id="UP000838412"/>
    </source>
</evidence>
<keyword evidence="1" id="KW-0472">Membrane</keyword>
<dbReference type="Proteomes" id="UP000838412">
    <property type="component" value="Chromosome 16"/>
</dbReference>
<organism evidence="2 3">
    <name type="scientific">Branchiostoma lanceolatum</name>
    <name type="common">Common lancelet</name>
    <name type="synonym">Amphioxus lanceolatum</name>
    <dbReference type="NCBI Taxonomy" id="7740"/>
    <lineage>
        <taxon>Eukaryota</taxon>
        <taxon>Metazoa</taxon>
        <taxon>Chordata</taxon>
        <taxon>Cephalochordata</taxon>
        <taxon>Leptocardii</taxon>
        <taxon>Amphioxiformes</taxon>
        <taxon>Branchiostomatidae</taxon>
        <taxon>Branchiostoma</taxon>
    </lineage>
</organism>
<dbReference type="EMBL" id="OV696701">
    <property type="protein sequence ID" value="CAH1248192.1"/>
    <property type="molecule type" value="Genomic_DNA"/>
</dbReference>
<keyword evidence="3" id="KW-1185">Reference proteome</keyword>
<keyword evidence="1" id="KW-0812">Transmembrane</keyword>
<proteinExistence type="predicted"/>
<gene>
    <name evidence="2" type="primary">Hypp8098</name>
    <name evidence="2" type="ORF">BLAG_LOCUS9605</name>
</gene>
<protein>
    <submittedName>
        <fullName evidence="2">Hypp8098 protein</fullName>
    </submittedName>
</protein>
<dbReference type="InterPro" id="IPR037185">
    <property type="entry name" value="EmrE-like"/>
</dbReference>